<dbReference type="RefSeq" id="WP_338598892.1">
    <property type="nucleotide sequence ID" value="NZ_AP028679.1"/>
</dbReference>
<dbReference type="PROSITE" id="PS50172">
    <property type="entry name" value="BRCT"/>
    <property type="match status" value="1"/>
</dbReference>
<dbReference type="CDD" id="cd17748">
    <property type="entry name" value="BRCT_DNA_ligase_like"/>
    <property type="match status" value="1"/>
</dbReference>
<protein>
    <recommendedName>
        <fullName evidence="1">BRCT domain-containing protein</fullName>
    </recommendedName>
</protein>
<accession>A0AAU9EM83</accession>
<name>A0AAU9EM83_9BACT</name>
<dbReference type="SUPFAM" id="SSF52113">
    <property type="entry name" value="BRCT domain"/>
    <property type="match status" value="1"/>
</dbReference>
<reference evidence="3" key="1">
    <citation type="journal article" date="2023" name="Arch. Microbiol.">
        <title>Desulfoferula mesophilus gen. nov. sp. nov., a mesophilic sulfate-reducing bacterium isolated from a brackish lake sediment.</title>
        <authorList>
            <person name="Watanabe T."/>
            <person name="Yabe T."/>
            <person name="Tsuji J.M."/>
            <person name="Fukui M."/>
        </authorList>
    </citation>
    <scope>NUCLEOTIDE SEQUENCE [LARGE SCALE GENOMIC DNA]</scope>
    <source>
        <strain evidence="3">12FAK</strain>
    </source>
</reference>
<dbReference type="InterPro" id="IPR036420">
    <property type="entry name" value="BRCT_dom_sf"/>
</dbReference>
<proteinExistence type="predicted"/>
<feature type="domain" description="BRCT" evidence="1">
    <location>
        <begin position="125"/>
        <end position="204"/>
    </location>
</feature>
<keyword evidence="3" id="KW-1185">Reference proteome</keyword>
<sequence length="216" mass="24152">MTEPLDAHGQPLIRAYNCKQHHDRTLDELLGLAKGMAADGCINQLEAEFLQKWLIKNNDLNATWPINVINNRVNQMLCDGVLDGNEQKELLELLCSFTGQIPVERELENMSCTLPLDSPPPALQFQGRAYCFTGKFVSGTRNDCQTAVLQLGGAVKNTVSKKTDYLVIGVIGSRDWVHTSYGRKIERAMELRDEGHGLAIVSEDHWAQHVYGTEPF</sequence>
<evidence type="ECO:0000313" key="2">
    <source>
        <dbReference type="EMBL" id="BEQ15041.1"/>
    </source>
</evidence>
<dbReference type="AlphaFoldDB" id="A0AAU9EM83"/>
<dbReference type="Proteomes" id="UP001366166">
    <property type="component" value="Chromosome"/>
</dbReference>
<evidence type="ECO:0000259" key="1">
    <source>
        <dbReference type="PROSITE" id="PS50172"/>
    </source>
</evidence>
<dbReference type="KEGG" id="dmp:FAK_21070"/>
<dbReference type="EMBL" id="AP028679">
    <property type="protein sequence ID" value="BEQ15041.1"/>
    <property type="molecule type" value="Genomic_DNA"/>
</dbReference>
<dbReference type="InterPro" id="IPR001357">
    <property type="entry name" value="BRCT_dom"/>
</dbReference>
<evidence type="ECO:0000313" key="3">
    <source>
        <dbReference type="Proteomes" id="UP001366166"/>
    </source>
</evidence>
<organism evidence="2 3">
    <name type="scientific">Desulfoferula mesophila</name>
    <dbReference type="NCBI Taxonomy" id="3058419"/>
    <lineage>
        <taxon>Bacteria</taxon>
        <taxon>Pseudomonadati</taxon>
        <taxon>Thermodesulfobacteriota</taxon>
        <taxon>Desulfarculia</taxon>
        <taxon>Desulfarculales</taxon>
        <taxon>Desulfarculaceae</taxon>
        <taxon>Desulfoferula</taxon>
    </lineage>
</organism>
<dbReference type="Gene3D" id="3.40.50.10190">
    <property type="entry name" value="BRCT domain"/>
    <property type="match status" value="1"/>
</dbReference>
<gene>
    <name evidence="2" type="ORF">FAK_21070</name>
</gene>